<dbReference type="GO" id="GO:0022857">
    <property type="term" value="F:transmembrane transporter activity"/>
    <property type="evidence" value="ECO:0007669"/>
    <property type="project" value="InterPro"/>
</dbReference>
<accession>A0A4R5BGL1</accession>
<sequence length="493" mass="50310">MDVTDHSADGRTGPSAAAAPSSPAGPAIASRPTALSPAPLIALSLGYFLVMLDVTVVTVAVPQIRDSLHADPSALQWIVDGYSTIFAGLLLFGGGLGDRRGHRKIFFVGLTVFALASAGCGLATAAGQLVAMRLLQGAGAALLVPSSLALLTAAYPDRAVRARALGIWGGIAGVAFAAGPLVGGLLVWGLDWRMVFWLNLPIAFAAIVLTIRHVPSTGPVTRSRMDPVGQLLGVIGLTAVAGALNQVASSGWSSPQVLIASGIGIAALVAFVIVERRLELRVRTHVTARPPVLAPSWFRRAGFAATAAVGILLNLGYYGMLYLSTLYLQEERGYGPLKTGLMLLPSVCMALVAAPLSGRLTAKYGPYRPMAIALSLGAIGFLGWLVASSDTAYPLLLFALVATGLATPLTVPAATAAIIESAPTEAAGVATAVFNVARQIGNAVGVALFGTLTATAGHLVDGLHVSAVIASGAFLIGALLAVAAGRRQSGRPD</sequence>
<feature type="transmembrane region" description="Helical" evidence="6">
    <location>
        <begin position="393"/>
        <end position="419"/>
    </location>
</feature>
<evidence type="ECO:0000256" key="1">
    <source>
        <dbReference type="ARBA" id="ARBA00004651"/>
    </source>
</evidence>
<feature type="transmembrane region" description="Helical" evidence="6">
    <location>
        <begin position="40"/>
        <end position="62"/>
    </location>
</feature>
<evidence type="ECO:0000313" key="9">
    <source>
        <dbReference type="Proteomes" id="UP000294513"/>
    </source>
</evidence>
<keyword evidence="3 6" id="KW-1133">Transmembrane helix</keyword>
<dbReference type="AlphaFoldDB" id="A0A4R5BGL1"/>
<dbReference type="OrthoDB" id="9781469at2"/>
<dbReference type="PANTHER" id="PTHR42718:SF40">
    <property type="entry name" value="METHYLENOMYCIN A RESISTANCE PROTEIN"/>
    <property type="match status" value="1"/>
</dbReference>
<feature type="compositionally biased region" description="Low complexity" evidence="5">
    <location>
        <begin position="13"/>
        <end position="30"/>
    </location>
</feature>
<feature type="transmembrane region" description="Helical" evidence="6">
    <location>
        <begin position="254"/>
        <end position="274"/>
    </location>
</feature>
<evidence type="ECO:0000313" key="8">
    <source>
        <dbReference type="EMBL" id="TDD82842.1"/>
    </source>
</evidence>
<evidence type="ECO:0000256" key="2">
    <source>
        <dbReference type="ARBA" id="ARBA00022692"/>
    </source>
</evidence>
<dbReference type="Pfam" id="PF07690">
    <property type="entry name" value="MFS_1"/>
    <property type="match status" value="1"/>
</dbReference>
<feature type="transmembrane region" description="Helical" evidence="6">
    <location>
        <begin position="74"/>
        <end position="93"/>
    </location>
</feature>
<comment type="subcellular location">
    <subcellularLocation>
        <location evidence="1">Cell membrane</location>
        <topology evidence="1">Multi-pass membrane protein</topology>
    </subcellularLocation>
</comment>
<feature type="transmembrane region" description="Helical" evidence="6">
    <location>
        <begin position="465"/>
        <end position="485"/>
    </location>
</feature>
<feature type="region of interest" description="Disordered" evidence="5">
    <location>
        <begin position="1"/>
        <end position="30"/>
    </location>
</feature>
<dbReference type="RefSeq" id="WP_131896204.1">
    <property type="nucleotide sequence ID" value="NZ_SMKU01000119.1"/>
</dbReference>
<dbReference type="InterPro" id="IPR011701">
    <property type="entry name" value="MFS"/>
</dbReference>
<dbReference type="InterPro" id="IPR036259">
    <property type="entry name" value="MFS_trans_sf"/>
</dbReference>
<feature type="domain" description="Major facilitator superfamily (MFS) profile" evidence="7">
    <location>
        <begin position="39"/>
        <end position="489"/>
    </location>
</feature>
<feature type="transmembrane region" description="Helical" evidence="6">
    <location>
        <begin position="440"/>
        <end position="459"/>
    </location>
</feature>
<dbReference type="Gene3D" id="1.20.1250.20">
    <property type="entry name" value="MFS general substrate transporter like domains"/>
    <property type="match status" value="1"/>
</dbReference>
<comment type="caution">
    <text evidence="8">The sequence shown here is derived from an EMBL/GenBank/DDBJ whole genome shotgun (WGS) entry which is preliminary data.</text>
</comment>
<gene>
    <name evidence="8" type="ORF">E1298_22060</name>
</gene>
<feature type="transmembrane region" description="Helical" evidence="6">
    <location>
        <begin position="134"/>
        <end position="155"/>
    </location>
</feature>
<dbReference type="SUPFAM" id="SSF103473">
    <property type="entry name" value="MFS general substrate transporter"/>
    <property type="match status" value="2"/>
</dbReference>
<dbReference type="Gene3D" id="1.20.1720.10">
    <property type="entry name" value="Multidrug resistance protein D"/>
    <property type="match status" value="1"/>
</dbReference>
<evidence type="ECO:0000256" key="5">
    <source>
        <dbReference type="SAM" id="MobiDB-lite"/>
    </source>
</evidence>
<feature type="transmembrane region" description="Helical" evidence="6">
    <location>
        <begin position="340"/>
        <end position="358"/>
    </location>
</feature>
<name>A0A4R5BGL1_9ACTN</name>
<dbReference type="EMBL" id="SMKU01000119">
    <property type="protein sequence ID" value="TDD82842.1"/>
    <property type="molecule type" value="Genomic_DNA"/>
</dbReference>
<feature type="transmembrane region" description="Helical" evidence="6">
    <location>
        <begin position="370"/>
        <end position="387"/>
    </location>
</feature>
<evidence type="ECO:0000256" key="3">
    <source>
        <dbReference type="ARBA" id="ARBA00022989"/>
    </source>
</evidence>
<proteinExistence type="predicted"/>
<evidence type="ECO:0000256" key="4">
    <source>
        <dbReference type="ARBA" id="ARBA00023136"/>
    </source>
</evidence>
<dbReference type="PANTHER" id="PTHR42718">
    <property type="entry name" value="MAJOR FACILITATOR SUPERFAMILY MULTIDRUG TRANSPORTER MFSC"/>
    <property type="match status" value="1"/>
</dbReference>
<keyword evidence="4 6" id="KW-0472">Membrane</keyword>
<keyword evidence="9" id="KW-1185">Reference proteome</keyword>
<feature type="transmembrane region" description="Helical" evidence="6">
    <location>
        <begin position="194"/>
        <end position="211"/>
    </location>
</feature>
<feature type="transmembrane region" description="Helical" evidence="6">
    <location>
        <begin position="105"/>
        <end position="128"/>
    </location>
</feature>
<organism evidence="8 9">
    <name type="scientific">Actinomadura rubrisoli</name>
    <dbReference type="NCBI Taxonomy" id="2530368"/>
    <lineage>
        <taxon>Bacteria</taxon>
        <taxon>Bacillati</taxon>
        <taxon>Actinomycetota</taxon>
        <taxon>Actinomycetes</taxon>
        <taxon>Streptosporangiales</taxon>
        <taxon>Thermomonosporaceae</taxon>
        <taxon>Actinomadura</taxon>
    </lineage>
</organism>
<feature type="transmembrane region" description="Helical" evidence="6">
    <location>
        <begin position="167"/>
        <end position="188"/>
    </location>
</feature>
<dbReference type="Proteomes" id="UP000294513">
    <property type="component" value="Unassembled WGS sequence"/>
</dbReference>
<keyword evidence="2 6" id="KW-0812">Transmembrane</keyword>
<reference evidence="8 9" key="1">
    <citation type="submission" date="2019-03" db="EMBL/GenBank/DDBJ databases">
        <title>Draft genome sequences of novel Actinobacteria.</title>
        <authorList>
            <person name="Sahin N."/>
            <person name="Ay H."/>
            <person name="Saygin H."/>
        </authorList>
    </citation>
    <scope>NUCLEOTIDE SEQUENCE [LARGE SCALE GENOMIC DNA]</scope>
    <source>
        <strain evidence="8 9">H3C3</strain>
    </source>
</reference>
<evidence type="ECO:0000259" key="7">
    <source>
        <dbReference type="PROSITE" id="PS50850"/>
    </source>
</evidence>
<feature type="transmembrane region" description="Helical" evidence="6">
    <location>
        <begin position="231"/>
        <end position="248"/>
    </location>
</feature>
<protein>
    <submittedName>
        <fullName evidence="8">MFS transporter</fullName>
    </submittedName>
</protein>
<dbReference type="PROSITE" id="PS50850">
    <property type="entry name" value="MFS"/>
    <property type="match status" value="1"/>
</dbReference>
<dbReference type="InterPro" id="IPR020846">
    <property type="entry name" value="MFS_dom"/>
</dbReference>
<evidence type="ECO:0000256" key="6">
    <source>
        <dbReference type="SAM" id="Phobius"/>
    </source>
</evidence>
<dbReference type="CDD" id="cd17321">
    <property type="entry name" value="MFS_MMR_MDR_like"/>
    <property type="match status" value="1"/>
</dbReference>
<dbReference type="GO" id="GO:0005886">
    <property type="term" value="C:plasma membrane"/>
    <property type="evidence" value="ECO:0007669"/>
    <property type="project" value="UniProtKB-SubCell"/>
</dbReference>
<feature type="transmembrane region" description="Helical" evidence="6">
    <location>
        <begin position="301"/>
        <end position="320"/>
    </location>
</feature>